<comment type="catalytic activity">
    <reaction evidence="1">
        <text>ATP + protein L-histidine = ADP + protein N-phospho-L-histidine.</text>
        <dbReference type="EC" id="2.7.13.3"/>
    </reaction>
</comment>
<evidence type="ECO:0000256" key="1">
    <source>
        <dbReference type="ARBA" id="ARBA00000085"/>
    </source>
</evidence>
<dbReference type="InterPro" id="IPR036890">
    <property type="entry name" value="HATPase_C_sf"/>
</dbReference>
<evidence type="ECO:0000256" key="7">
    <source>
        <dbReference type="ARBA" id="ARBA00022777"/>
    </source>
</evidence>
<keyword evidence="7 14" id="KW-0418">Kinase</keyword>
<feature type="transmembrane region" description="Helical" evidence="11">
    <location>
        <begin position="9"/>
        <end position="30"/>
    </location>
</feature>
<dbReference type="PROSITE" id="PS50885">
    <property type="entry name" value="HAMP"/>
    <property type="match status" value="1"/>
</dbReference>
<keyword evidence="8 11" id="KW-1133">Transmembrane helix</keyword>
<keyword evidence="10 11" id="KW-0472">Membrane</keyword>
<dbReference type="Proteomes" id="UP000824366">
    <property type="component" value="Chromosome"/>
</dbReference>
<dbReference type="Gene3D" id="3.30.565.10">
    <property type="entry name" value="Histidine kinase-like ATPase, C-terminal domain"/>
    <property type="match status" value="1"/>
</dbReference>
<dbReference type="InterPro" id="IPR050428">
    <property type="entry name" value="TCS_sensor_his_kinase"/>
</dbReference>
<dbReference type="Pfam" id="PF00672">
    <property type="entry name" value="HAMP"/>
    <property type="match status" value="1"/>
</dbReference>
<dbReference type="PRINTS" id="PR00344">
    <property type="entry name" value="BCTRLSENSOR"/>
</dbReference>
<dbReference type="InterPro" id="IPR004358">
    <property type="entry name" value="Sig_transdc_His_kin-like_C"/>
</dbReference>
<evidence type="ECO:0000259" key="13">
    <source>
        <dbReference type="PROSITE" id="PS50885"/>
    </source>
</evidence>
<organism evidence="14 15">
    <name type="scientific">Rhodoferax lithotrophicus</name>
    <dbReference type="NCBI Taxonomy" id="2798804"/>
    <lineage>
        <taxon>Bacteria</taxon>
        <taxon>Pseudomonadati</taxon>
        <taxon>Pseudomonadota</taxon>
        <taxon>Betaproteobacteria</taxon>
        <taxon>Burkholderiales</taxon>
        <taxon>Comamonadaceae</taxon>
        <taxon>Rhodoferax</taxon>
    </lineage>
</organism>
<dbReference type="CDD" id="cd00082">
    <property type="entry name" value="HisKA"/>
    <property type="match status" value="1"/>
</dbReference>
<dbReference type="SMART" id="SM00304">
    <property type="entry name" value="HAMP"/>
    <property type="match status" value="1"/>
</dbReference>
<evidence type="ECO:0000259" key="12">
    <source>
        <dbReference type="PROSITE" id="PS50109"/>
    </source>
</evidence>
<gene>
    <name evidence="14" type="ORF">MIZ03_0697</name>
</gene>
<reference evidence="14 15" key="1">
    <citation type="journal article" date="2021" name="Microbiol. Spectr.">
        <title>A Single Bacterium Capable of Oxidation and Reduction of Iron at Circumneutral pH.</title>
        <authorList>
            <person name="Kato S."/>
            <person name="Ohkuma M."/>
        </authorList>
    </citation>
    <scope>NUCLEOTIDE SEQUENCE [LARGE SCALE GENOMIC DNA]</scope>
    <source>
        <strain evidence="14 15">MIZ03</strain>
    </source>
</reference>
<dbReference type="SUPFAM" id="SSF47384">
    <property type="entry name" value="Homodimeric domain of signal transducing histidine kinase"/>
    <property type="match status" value="1"/>
</dbReference>
<evidence type="ECO:0000256" key="11">
    <source>
        <dbReference type="SAM" id="Phobius"/>
    </source>
</evidence>
<dbReference type="SMART" id="SM00388">
    <property type="entry name" value="HisKA"/>
    <property type="match status" value="1"/>
</dbReference>
<comment type="subcellular location">
    <subcellularLocation>
        <location evidence="2">Membrane</location>
        <topology evidence="2">Multi-pass membrane protein</topology>
    </subcellularLocation>
</comment>
<dbReference type="Pfam" id="PF02518">
    <property type="entry name" value="HATPase_c"/>
    <property type="match status" value="1"/>
</dbReference>
<keyword evidence="9" id="KW-0902">Two-component regulatory system</keyword>
<keyword evidence="5" id="KW-0808">Transferase</keyword>
<dbReference type="SMART" id="SM00387">
    <property type="entry name" value="HATPase_c"/>
    <property type="match status" value="1"/>
</dbReference>
<proteinExistence type="predicted"/>
<evidence type="ECO:0000256" key="4">
    <source>
        <dbReference type="ARBA" id="ARBA00022553"/>
    </source>
</evidence>
<evidence type="ECO:0000313" key="14">
    <source>
        <dbReference type="EMBL" id="BCO25818.1"/>
    </source>
</evidence>
<evidence type="ECO:0000256" key="10">
    <source>
        <dbReference type="ARBA" id="ARBA00023136"/>
    </source>
</evidence>
<dbReference type="PANTHER" id="PTHR45436">
    <property type="entry name" value="SENSOR HISTIDINE KINASE YKOH"/>
    <property type="match status" value="1"/>
</dbReference>
<accession>A0ABM7MI01</accession>
<dbReference type="SUPFAM" id="SSF158472">
    <property type="entry name" value="HAMP domain-like"/>
    <property type="match status" value="1"/>
</dbReference>
<dbReference type="Gene3D" id="6.10.340.10">
    <property type="match status" value="1"/>
</dbReference>
<dbReference type="PANTHER" id="PTHR45436:SF15">
    <property type="entry name" value="SENSOR HISTIDINE KINASE CUSS"/>
    <property type="match status" value="1"/>
</dbReference>
<evidence type="ECO:0000256" key="3">
    <source>
        <dbReference type="ARBA" id="ARBA00012438"/>
    </source>
</evidence>
<dbReference type="InterPro" id="IPR003661">
    <property type="entry name" value="HisK_dim/P_dom"/>
</dbReference>
<evidence type="ECO:0000256" key="6">
    <source>
        <dbReference type="ARBA" id="ARBA00022692"/>
    </source>
</evidence>
<keyword evidence="15" id="KW-1185">Reference proteome</keyword>
<feature type="domain" description="Histidine kinase" evidence="12">
    <location>
        <begin position="149"/>
        <end position="362"/>
    </location>
</feature>
<evidence type="ECO:0000256" key="9">
    <source>
        <dbReference type="ARBA" id="ARBA00023012"/>
    </source>
</evidence>
<name>A0ABM7MI01_9BURK</name>
<dbReference type="PROSITE" id="PS50109">
    <property type="entry name" value="HIS_KIN"/>
    <property type="match status" value="1"/>
</dbReference>
<dbReference type="InterPro" id="IPR036097">
    <property type="entry name" value="HisK_dim/P_sf"/>
</dbReference>
<dbReference type="Pfam" id="PF00512">
    <property type="entry name" value="HisKA"/>
    <property type="match status" value="1"/>
</dbReference>
<sequence>MGRLFWKFFIVFWIAQITIFLTVGLMLLAWPSAALDTPFKHPMESLSAPDCARASPPTWPKGGLPPPLPLGAGLLVSVAFAAWLSWYFSRPIRSLNSAFEALADGKLNTRVGKAMGSRRDELANLGEAFDRSAAKLQAQVEAQRRLLHDVSHELRSPLARLQACSDLMVQQPQRSVELVQRIERETSRMDKLVGELLTLARLDSTTSQAPVEVVDLIELAQSICSDAELEMQAKSCRLQLRMPEQMQLKGDAELLYRALDNVLRNAVRFSPIGGSIGLHITANASHRHVLIRISDEGLGLPPKDVDRIFEPFFRSESNSDKGDHGCGLGLAITRSIVLAHQGTISANNRSGGGLEVSITLPA</sequence>
<keyword evidence="6 11" id="KW-0812">Transmembrane</keyword>
<dbReference type="InterPro" id="IPR003594">
    <property type="entry name" value="HATPase_dom"/>
</dbReference>
<dbReference type="EC" id="2.7.13.3" evidence="3"/>
<dbReference type="InterPro" id="IPR005467">
    <property type="entry name" value="His_kinase_dom"/>
</dbReference>
<evidence type="ECO:0000313" key="15">
    <source>
        <dbReference type="Proteomes" id="UP000824366"/>
    </source>
</evidence>
<keyword evidence="4" id="KW-0597">Phosphoprotein</keyword>
<dbReference type="CDD" id="cd06225">
    <property type="entry name" value="HAMP"/>
    <property type="match status" value="1"/>
</dbReference>
<evidence type="ECO:0000256" key="2">
    <source>
        <dbReference type="ARBA" id="ARBA00004141"/>
    </source>
</evidence>
<dbReference type="InterPro" id="IPR003660">
    <property type="entry name" value="HAMP_dom"/>
</dbReference>
<dbReference type="GO" id="GO:0016301">
    <property type="term" value="F:kinase activity"/>
    <property type="evidence" value="ECO:0007669"/>
    <property type="project" value="UniProtKB-KW"/>
</dbReference>
<evidence type="ECO:0000256" key="8">
    <source>
        <dbReference type="ARBA" id="ARBA00022989"/>
    </source>
</evidence>
<dbReference type="Gene3D" id="1.10.287.130">
    <property type="match status" value="1"/>
</dbReference>
<dbReference type="EMBL" id="AP024238">
    <property type="protein sequence ID" value="BCO25818.1"/>
    <property type="molecule type" value="Genomic_DNA"/>
</dbReference>
<feature type="transmembrane region" description="Helical" evidence="11">
    <location>
        <begin position="68"/>
        <end position="88"/>
    </location>
</feature>
<dbReference type="SUPFAM" id="SSF55874">
    <property type="entry name" value="ATPase domain of HSP90 chaperone/DNA topoisomerase II/histidine kinase"/>
    <property type="match status" value="1"/>
</dbReference>
<evidence type="ECO:0000256" key="5">
    <source>
        <dbReference type="ARBA" id="ARBA00022679"/>
    </source>
</evidence>
<protein>
    <recommendedName>
        <fullName evidence="3">histidine kinase</fullName>
        <ecNumber evidence="3">2.7.13.3</ecNumber>
    </recommendedName>
</protein>
<dbReference type="RefSeq" id="WP_223908173.1">
    <property type="nucleotide sequence ID" value="NZ_AP024238.1"/>
</dbReference>
<feature type="domain" description="HAMP" evidence="13">
    <location>
        <begin position="86"/>
        <end position="141"/>
    </location>
</feature>